<protein>
    <submittedName>
        <fullName evidence="1">Uncharacterized protein</fullName>
    </submittedName>
</protein>
<dbReference type="RefSeq" id="WP_109767638.1">
    <property type="nucleotide sequence ID" value="NZ_OZ252232.1"/>
</dbReference>
<gene>
    <name evidence="1" type="ORF">DEM25_017135</name>
</gene>
<evidence type="ECO:0000313" key="1">
    <source>
        <dbReference type="EMBL" id="RKF05500.1"/>
    </source>
</evidence>
<name>A0A3A8ACY1_9HYPH</name>
<organism evidence="1 2">
    <name type="scientific">Oceaniradius stylonematis</name>
    <dbReference type="NCBI Taxonomy" id="2184161"/>
    <lineage>
        <taxon>Bacteria</taxon>
        <taxon>Pseudomonadati</taxon>
        <taxon>Pseudomonadota</taxon>
        <taxon>Alphaproteobacteria</taxon>
        <taxon>Hyphomicrobiales</taxon>
        <taxon>Ahrensiaceae</taxon>
        <taxon>Oceaniradius</taxon>
    </lineage>
</organism>
<sequence length="204" mass="23181">MTLPASTDSDQPIRKSAQRLRWFVQAFEEQAEQTSRETGTRYTVDHGRLAAVFAQWLKDFQAQKPERDEDKPAYVGFAAGLMLRTLIEMKPVSVAALPGGADTTNPAYFWPEGYLYVVFCLNVRGLVLEGDYHGEQHTSALLNETRTWWSFKENVADDPSLAMAFLDLFAGDEPQWSVPHLFRTGRIRGLADRFYKQETLKAVD</sequence>
<accession>A0A3A8ACY1</accession>
<dbReference type="Proteomes" id="UP000246132">
    <property type="component" value="Unassembled WGS sequence"/>
</dbReference>
<dbReference type="AlphaFoldDB" id="A0A3A8ACY1"/>
<dbReference type="EMBL" id="QFWV02000009">
    <property type="protein sequence ID" value="RKF05500.1"/>
    <property type="molecule type" value="Genomic_DNA"/>
</dbReference>
<dbReference type="OrthoDB" id="7764972at2"/>
<keyword evidence="2" id="KW-1185">Reference proteome</keyword>
<evidence type="ECO:0000313" key="2">
    <source>
        <dbReference type="Proteomes" id="UP000246132"/>
    </source>
</evidence>
<reference evidence="1 2" key="1">
    <citation type="journal article" date="2018" name="Int. J. Syst. Bacteriol.">
        <title>Oceaniradius stylonemae gen. nov., sp. nov., isolated from a red alga, Stylonema cornu-cervi.</title>
        <authorList>
            <person name="Jeong S."/>
        </authorList>
    </citation>
    <scope>NUCLEOTIDE SEQUENCE [LARGE SCALE GENOMIC DNA]</scope>
    <source>
        <strain evidence="1 2">StC1</strain>
    </source>
</reference>
<comment type="caution">
    <text evidence="1">The sequence shown here is derived from an EMBL/GenBank/DDBJ whole genome shotgun (WGS) entry which is preliminary data.</text>
</comment>
<proteinExistence type="predicted"/>